<evidence type="ECO:0000256" key="11">
    <source>
        <dbReference type="ARBA" id="ARBA00042864"/>
    </source>
</evidence>
<accession>A0A1G2LFV4</accession>
<dbReference type="EMBL" id="MHQT01000015">
    <property type="protein sequence ID" value="OHA09712.1"/>
    <property type="molecule type" value="Genomic_DNA"/>
</dbReference>
<dbReference type="Gene3D" id="3.90.600.10">
    <property type="entry name" value="Phosphoribosylglycinamide synthetase, C-terminal domain"/>
    <property type="match status" value="1"/>
</dbReference>
<dbReference type="SMART" id="SM01210">
    <property type="entry name" value="GARS_C"/>
    <property type="match status" value="1"/>
</dbReference>
<dbReference type="Proteomes" id="UP000178977">
    <property type="component" value="Unassembled WGS sequence"/>
</dbReference>
<sequence length="422" mass="45112">MRVMVIGSGGREDALSRALAESKIVTGVIVAPGRKRLKPLKKIANVPIPASDTNGLIELAQENRIELIVPGPETQLVAGFADMARRAGFNVFGPSAGVAMLTEGSKCAAKRFMERSGIPTAAPFRCFSPGDNPKIYVKFLTTVKKAHKIVVKDDQLAGGKGVTIAPTPEDALAAAEKLASRGHGYVIERCLEGREMTYTCLVAGASFLPLASSRDYKVFNGKMSGGMAAISPEPRLTPELEAKILERIVRPTIKGLIAEGYCYCGFLYFGIIVVNDEPLLLEYNCRLGDPEAQVILPRLLDNLAPVLLAGATLGKFPPTLRWDPRAAATVVLAAEGYPESPVPGAEIFGIEEAEAEPDTIVYRAGSDERDGKIFVSGGRVLNVTGFGATPRRALDRAFASAAKIKFAGMQRISADWDVGPRD</sequence>
<name>A0A1G2LFV4_9BACT</name>
<dbReference type="Pfam" id="PF01071">
    <property type="entry name" value="GARS_A"/>
    <property type="match status" value="1"/>
</dbReference>
<dbReference type="GO" id="GO:0009113">
    <property type="term" value="P:purine nucleobase biosynthetic process"/>
    <property type="evidence" value="ECO:0007669"/>
    <property type="project" value="InterPro"/>
</dbReference>
<dbReference type="Gene3D" id="3.30.470.20">
    <property type="entry name" value="ATP-grasp fold, B domain"/>
    <property type="match status" value="1"/>
</dbReference>
<dbReference type="GO" id="GO:0005524">
    <property type="term" value="F:ATP binding"/>
    <property type="evidence" value="ECO:0007669"/>
    <property type="project" value="UniProtKB-UniRule"/>
</dbReference>
<dbReference type="PROSITE" id="PS50975">
    <property type="entry name" value="ATP_GRASP"/>
    <property type="match status" value="1"/>
</dbReference>
<dbReference type="InterPro" id="IPR020561">
    <property type="entry name" value="PRibGlycinamid_synth_ATP-grasp"/>
</dbReference>
<evidence type="ECO:0000256" key="5">
    <source>
        <dbReference type="ARBA" id="ARBA00022598"/>
    </source>
</evidence>
<dbReference type="InterPro" id="IPR013815">
    <property type="entry name" value="ATP_grasp_subdomain_1"/>
</dbReference>
<dbReference type="InterPro" id="IPR011054">
    <property type="entry name" value="Rudment_hybrid_motif"/>
</dbReference>
<dbReference type="InterPro" id="IPR016185">
    <property type="entry name" value="PreATP-grasp_dom_sf"/>
</dbReference>
<comment type="caution">
    <text evidence="14">The sequence shown here is derived from an EMBL/GenBank/DDBJ whole genome shotgun (WGS) entry which is preliminary data.</text>
</comment>
<evidence type="ECO:0000256" key="10">
    <source>
        <dbReference type="ARBA" id="ARBA00042242"/>
    </source>
</evidence>
<evidence type="ECO:0000256" key="3">
    <source>
        <dbReference type="ARBA" id="ARBA00005174"/>
    </source>
</evidence>
<dbReference type="GO" id="GO:0046872">
    <property type="term" value="F:metal ion binding"/>
    <property type="evidence" value="ECO:0007669"/>
    <property type="project" value="InterPro"/>
</dbReference>
<dbReference type="GO" id="GO:0004637">
    <property type="term" value="F:phosphoribosylamine-glycine ligase activity"/>
    <property type="evidence" value="ECO:0007669"/>
    <property type="project" value="UniProtKB-EC"/>
</dbReference>
<keyword evidence="6 12" id="KW-0547">Nucleotide-binding</keyword>
<dbReference type="SMART" id="SM01209">
    <property type="entry name" value="GARS_A"/>
    <property type="match status" value="1"/>
</dbReference>
<dbReference type="SUPFAM" id="SSF56059">
    <property type="entry name" value="Glutathione synthetase ATP-binding domain-like"/>
    <property type="match status" value="1"/>
</dbReference>
<evidence type="ECO:0000256" key="12">
    <source>
        <dbReference type="PROSITE-ProRule" id="PRU00409"/>
    </source>
</evidence>
<dbReference type="InterPro" id="IPR000115">
    <property type="entry name" value="PRibGlycinamide_synth"/>
</dbReference>
<keyword evidence="7" id="KW-0658">Purine biosynthesis</keyword>
<comment type="cofactor">
    <cofactor evidence="1">
        <name>Mn(2+)</name>
        <dbReference type="ChEBI" id="CHEBI:29035"/>
    </cofactor>
</comment>
<dbReference type="InterPro" id="IPR020560">
    <property type="entry name" value="PRibGlycinamide_synth_C-dom"/>
</dbReference>
<evidence type="ECO:0000256" key="7">
    <source>
        <dbReference type="ARBA" id="ARBA00022755"/>
    </source>
</evidence>
<evidence type="ECO:0000256" key="9">
    <source>
        <dbReference type="ARBA" id="ARBA00038345"/>
    </source>
</evidence>
<evidence type="ECO:0000256" key="1">
    <source>
        <dbReference type="ARBA" id="ARBA00001936"/>
    </source>
</evidence>
<dbReference type="AlphaFoldDB" id="A0A1G2LFV4"/>
<reference evidence="14 15" key="1">
    <citation type="journal article" date="2016" name="Nat. Commun.">
        <title>Thousands of microbial genomes shed light on interconnected biogeochemical processes in an aquifer system.</title>
        <authorList>
            <person name="Anantharaman K."/>
            <person name="Brown C.T."/>
            <person name="Hug L.A."/>
            <person name="Sharon I."/>
            <person name="Castelle C.J."/>
            <person name="Probst A.J."/>
            <person name="Thomas B.C."/>
            <person name="Singh A."/>
            <person name="Wilkins M.J."/>
            <person name="Karaoz U."/>
            <person name="Brodie E.L."/>
            <person name="Williams K.H."/>
            <person name="Hubbard S.S."/>
            <person name="Banfield J.F."/>
        </authorList>
    </citation>
    <scope>NUCLEOTIDE SEQUENCE [LARGE SCALE GENOMIC DNA]</scope>
</reference>
<evidence type="ECO:0000259" key="13">
    <source>
        <dbReference type="PROSITE" id="PS50975"/>
    </source>
</evidence>
<evidence type="ECO:0000313" key="14">
    <source>
        <dbReference type="EMBL" id="OHA09712.1"/>
    </source>
</evidence>
<proteinExistence type="inferred from homology"/>
<dbReference type="EC" id="6.3.4.13" evidence="4"/>
<dbReference type="InterPro" id="IPR011761">
    <property type="entry name" value="ATP-grasp"/>
</dbReference>
<dbReference type="GO" id="GO:0006189">
    <property type="term" value="P:'de novo' IMP biosynthetic process"/>
    <property type="evidence" value="ECO:0007669"/>
    <property type="project" value="UniProtKB-UniPathway"/>
</dbReference>
<dbReference type="InterPro" id="IPR020562">
    <property type="entry name" value="PRibGlycinamide_synth_N"/>
</dbReference>
<organism evidence="14 15">
    <name type="scientific">Candidatus Sungbacteria bacterium RIFCSPLOWO2_01_FULL_60_25</name>
    <dbReference type="NCBI Taxonomy" id="1802281"/>
    <lineage>
        <taxon>Bacteria</taxon>
        <taxon>Candidatus Sungiibacteriota</taxon>
    </lineage>
</organism>
<dbReference type="STRING" id="1802281.A3A44_01360"/>
<dbReference type="Gene3D" id="3.30.1490.20">
    <property type="entry name" value="ATP-grasp fold, A domain"/>
    <property type="match status" value="1"/>
</dbReference>
<dbReference type="SUPFAM" id="SSF52440">
    <property type="entry name" value="PreATP-grasp domain"/>
    <property type="match status" value="1"/>
</dbReference>
<dbReference type="PROSITE" id="PS00184">
    <property type="entry name" value="GARS"/>
    <property type="match status" value="1"/>
</dbReference>
<dbReference type="InterPro" id="IPR037123">
    <property type="entry name" value="PRibGlycinamide_synth_C_sf"/>
</dbReference>
<comment type="cofactor">
    <cofactor evidence="2">
        <name>Mg(2+)</name>
        <dbReference type="ChEBI" id="CHEBI:18420"/>
    </cofactor>
</comment>
<dbReference type="PANTHER" id="PTHR43472:SF1">
    <property type="entry name" value="PHOSPHORIBOSYLAMINE--GLYCINE LIGASE, CHLOROPLASTIC"/>
    <property type="match status" value="1"/>
</dbReference>
<keyword evidence="5 14" id="KW-0436">Ligase</keyword>
<evidence type="ECO:0000256" key="2">
    <source>
        <dbReference type="ARBA" id="ARBA00001946"/>
    </source>
</evidence>
<evidence type="ECO:0000313" key="15">
    <source>
        <dbReference type="Proteomes" id="UP000178977"/>
    </source>
</evidence>
<dbReference type="SUPFAM" id="SSF51246">
    <property type="entry name" value="Rudiment single hybrid motif"/>
    <property type="match status" value="1"/>
</dbReference>
<dbReference type="UniPathway" id="UPA00074">
    <property type="reaction ID" value="UER00125"/>
</dbReference>
<dbReference type="InterPro" id="IPR020559">
    <property type="entry name" value="PRibGlycinamide_synth_CS"/>
</dbReference>
<evidence type="ECO:0000256" key="6">
    <source>
        <dbReference type="ARBA" id="ARBA00022741"/>
    </source>
</evidence>
<comment type="pathway">
    <text evidence="3">Purine metabolism; IMP biosynthesis via de novo pathway; N(1)-(5-phospho-D-ribosyl)glycinamide from 5-phospho-alpha-D-ribose 1-diphosphate: step 2/2.</text>
</comment>
<dbReference type="PANTHER" id="PTHR43472">
    <property type="entry name" value="PHOSPHORIBOSYLAMINE--GLYCINE LIGASE"/>
    <property type="match status" value="1"/>
</dbReference>
<dbReference type="Gene3D" id="3.40.50.20">
    <property type="match status" value="1"/>
</dbReference>
<comment type="similarity">
    <text evidence="9">Belongs to the GARS family.</text>
</comment>
<gene>
    <name evidence="14" type="ORF">A3A44_01360</name>
</gene>
<dbReference type="Pfam" id="PF02844">
    <property type="entry name" value="GARS_N"/>
    <property type="match status" value="1"/>
</dbReference>
<feature type="domain" description="ATP-grasp" evidence="13">
    <location>
        <begin position="110"/>
        <end position="312"/>
    </location>
</feature>
<evidence type="ECO:0000256" key="8">
    <source>
        <dbReference type="ARBA" id="ARBA00022840"/>
    </source>
</evidence>
<dbReference type="Pfam" id="PF02843">
    <property type="entry name" value="GARS_C"/>
    <property type="match status" value="1"/>
</dbReference>
<protein>
    <recommendedName>
        <fullName evidence="4">phosphoribosylamine--glycine ligase</fullName>
        <ecNumber evidence="4">6.3.4.13</ecNumber>
    </recommendedName>
    <alternativeName>
        <fullName evidence="10">Glycinamide ribonucleotide synthetase</fullName>
    </alternativeName>
    <alternativeName>
        <fullName evidence="11">Phosphoribosylglycinamide synthetase</fullName>
    </alternativeName>
</protein>
<evidence type="ECO:0000256" key="4">
    <source>
        <dbReference type="ARBA" id="ARBA00013255"/>
    </source>
</evidence>
<keyword evidence="8 12" id="KW-0067">ATP-binding</keyword>
<dbReference type="NCBIfam" id="TIGR00877">
    <property type="entry name" value="purD"/>
    <property type="match status" value="1"/>
</dbReference>